<keyword evidence="11" id="KW-1185">Reference proteome</keyword>
<evidence type="ECO:0000259" key="9">
    <source>
        <dbReference type="PROSITE" id="PS50850"/>
    </source>
</evidence>
<keyword evidence="6 8" id="KW-1133">Transmembrane helix</keyword>
<dbReference type="InterPro" id="IPR005829">
    <property type="entry name" value="Sugar_transporter_CS"/>
</dbReference>
<feature type="transmembrane region" description="Helical" evidence="8">
    <location>
        <begin position="44"/>
        <end position="61"/>
    </location>
</feature>
<keyword evidence="3" id="KW-0813">Transport</keyword>
<gene>
    <name evidence="10" type="ORF">ET475_01900</name>
</gene>
<keyword evidence="7 8" id="KW-0472">Membrane</keyword>
<accession>A0A4P6EI56</accession>
<dbReference type="PROSITE" id="PS00216">
    <property type="entry name" value="SUGAR_TRANSPORT_1"/>
    <property type="match status" value="1"/>
</dbReference>
<dbReference type="PANTHER" id="PTHR23502:SF132">
    <property type="entry name" value="POLYAMINE TRANSPORTER 2-RELATED"/>
    <property type="match status" value="1"/>
</dbReference>
<evidence type="ECO:0000313" key="11">
    <source>
        <dbReference type="Proteomes" id="UP000293995"/>
    </source>
</evidence>
<dbReference type="InterPro" id="IPR020846">
    <property type="entry name" value="MFS_dom"/>
</dbReference>
<feature type="transmembrane region" description="Helical" evidence="8">
    <location>
        <begin position="209"/>
        <end position="228"/>
    </location>
</feature>
<dbReference type="GO" id="GO:1990961">
    <property type="term" value="P:xenobiotic detoxification by transmembrane export across the plasma membrane"/>
    <property type="evidence" value="ECO:0007669"/>
    <property type="project" value="InterPro"/>
</dbReference>
<comment type="similarity">
    <text evidence="2">Belongs to the major facilitator superfamily. Bcr/CmlA family.</text>
</comment>
<feature type="transmembrane region" description="Helical" evidence="8">
    <location>
        <begin position="303"/>
        <end position="322"/>
    </location>
</feature>
<organism evidence="10 11">
    <name type="scientific">Microbacterium protaetiae</name>
    <dbReference type="NCBI Taxonomy" id="2509458"/>
    <lineage>
        <taxon>Bacteria</taxon>
        <taxon>Bacillati</taxon>
        <taxon>Actinomycetota</taxon>
        <taxon>Actinomycetes</taxon>
        <taxon>Micrococcales</taxon>
        <taxon>Microbacteriaceae</taxon>
        <taxon>Microbacterium</taxon>
    </lineage>
</organism>
<dbReference type="SUPFAM" id="SSF103473">
    <property type="entry name" value="MFS general substrate transporter"/>
    <property type="match status" value="1"/>
</dbReference>
<dbReference type="OrthoDB" id="9814303at2"/>
<feature type="domain" description="Major facilitator superfamily (MFS) profile" evidence="9">
    <location>
        <begin position="3"/>
        <end position="389"/>
    </location>
</feature>
<dbReference type="PANTHER" id="PTHR23502">
    <property type="entry name" value="MAJOR FACILITATOR SUPERFAMILY"/>
    <property type="match status" value="1"/>
</dbReference>
<dbReference type="AlphaFoldDB" id="A0A4P6EI56"/>
<dbReference type="InterPro" id="IPR011701">
    <property type="entry name" value="MFS"/>
</dbReference>
<dbReference type="EMBL" id="CP035494">
    <property type="protein sequence ID" value="QAY61656.1"/>
    <property type="molecule type" value="Genomic_DNA"/>
</dbReference>
<evidence type="ECO:0000256" key="2">
    <source>
        <dbReference type="ARBA" id="ARBA00006236"/>
    </source>
</evidence>
<reference evidence="10 11" key="1">
    <citation type="submission" date="2019-01" db="EMBL/GenBank/DDBJ databases">
        <title>Genome sequencing of strain DFW100M-13.</title>
        <authorList>
            <person name="Heo J."/>
            <person name="Kim S.-J."/>
            <person name="Kim J.-S."/>
            <person name="Hong S.-B."/>
            <person name="Kwon S.-W."/>
        </authorList>
    </citation>
    <scope>NUCLEOTIDE SEQUENCE [LARGE SCALE GENOMIC DNA]</scope>
    <source>
        <strain evidence="10 11">DFW100M-13</strain>
    </source>
</reference>
<feature type="transmembrane region" description="Helical" evidence="8">
    <location>
        <begin position="161"/>
        <end position="188"/>
    </location>
</feature>
<feature type="transmembrane region" description="Helical" evidence="8">
    <location>
        <begin position="248"/>
        <end position="269"/>
    </location>
</feature>
<protein>
    <submittedName>
        <fullName evidence="10">Bcr/CflA family efflux MFS transporter</fullName>
    </submittedName>
</protein>
<dbReference type="KEGG" id="mprt:ET475_01900"/>
<evidence type="ECO:0000256" key="3">
    <source>
        <dbReference type="ARBA" id="ARBA00022448"/>
    </source>
</evidence>
<name>A0A4P6EI56_9MICO</name>
<evidence type="ECO:0000256" key="1">
    <source>
        <dbReference type="ARBA" id="ARBA00004651"/>
    </source>
</evidence>
<evidence type="ECO:0000256" key="6">
    <source>
        <dbReference type="ARBA" id="ARBA00022989"/>
    </source>
</evidence>
<dbReference type="NCBIfam" id="TIGR00710">
    <property type="entry name" value="efflux_Bcr_CflA"/>
    <property type="match status" value="1"/>
</dbReference>
<evidence type="ECO:0000313" key="10">
    <source>
        <dbReference type="EMBL" id="QAY61656.1"/>
    </source>
</evidence>
<dbReference type="Pfam" id="PF07690">
    <property type="entry name" value="MFS_1"/>
    <property type="match status" value="1"/>
</dbReference>
<comment type="subcellular location">
    <subcellularLocation>
        <location evidence="1">Cell membrane</location>
        <topology evidence="1">Multi-pass membrane protein</topology>
    </subcellularLocation>
</comment>
<keyword evidence="5 8" id="KW-0812">Transmembrane</keyword>
<dbReference type="InterPro" id="IPR004812">
    <property type="entry name" value="Efflux_drug-R_Bcr/CmlA"/>
</dbReference>
<dbReference type="GO" id="GO:0005886">
    <property type="term" value="C:plasma membrane"/>
    <property type="evidence" value="ECO:0007669"/>
    <property type="project" value="UniProtKB-SubCell"/>
</dbReference>
<dbReference type="Proteomes" id="UP000293995">
    <property type="component" value="Chromosome"/>
</dbReference>
<feature type="transmembrane region" description="Helical" evidence="8">
    <location>
        <begin position="130"/>
        <end position="149"/>
    </location>
</feature>
<dbReference type="CDD" id="cd17320">
    <property type="entry name" value="MFS_MdfA_MDR_like"/>
    <property type="match status" value="1"/>
</dbReference>
<proteinExistence type="inferred from homology"/>
<dbReference type="GO" id="GO:0042910">
    <property type="term" value="F:xenobiotic transmembrane transporter activity"/>
    <property type="evidence" value="ECO:0007669"/>
    <property type="project" value="InterPro"/>
</dbReference>
<feature type="transmembrane region" description="Helical" evidence="8">
    <location>
        <begin position="101"/>
        <end position="118"/>
    </location>
</feature>
<feature type="transmembrane region" description="Helical" evidence="8">
    <location>
        <begin position="334"/>
        <end position="357"/>
    </location>
</feature>
<feature type="transmembrane region" description="Helical" evidence="8">
    <location>
        <begin position="363"/>
        <end position="385"/>
    </location>
</feature>
<dbReference type="InterPro" id="IPR036259">
    <property type="entry name" value="MFS_trans_sf"/>
</dbReference>
<evidence type="ECO:0000256" key="8">
    <source>
        <dbReference type="SAM" id="Phobius"/>
    </source>
</evidence>
<keyword evidence="4" id="KW-1003">Cell membrane</keyword>
<evidence type="ECO:0000256" key="7">
    <source>
        <dbReference type="ARBA" id="ARBA00023136"/>
    </source>
</evidence>
<sequence>MSVLRAMLVLGVLEAFGPLSMDVYMPQLPHLARGFDVPDSLAQATMSACMIGLGLGQLIAGPLSDRFGRRRPLVIGVAAFAVLSGACAVAPSIQILLVARFLQGVAGSAGLVISMAVARDMFSGVELSRMLSMLALVSGSAPVVAPLIGGQLALFMDWRGVFWVLTGVGVALVALVLFGLPETLAAGVRHSGGFVELRRHMAAVLRDRLFVAVLVVGATSGIGFFAYLSMSSFVLEQEFGLTPQQFSFVFAANAVANIVGGQLSRLIVARMTPQRVYLLGALATATATVALFVWALVGAGLGAIVVALVLFMFCVGLSGPNGTTLALTHHGSRAGTAAAVMGMSSFVVGPIVAPLISSWGTTAVVMAATMAAASIVGATVAWFAVRPAARGVAADATPASPAEA</sequence>
<feature type="transmembrane region" description="Helical" evidence="8">
    <location>
        <begin position="276"/>
        <end position="297"/>
    </location>
</feature>
<evidence type="ECO:0000256" key="5">
    <source>
        <dbReference type="ARBA" id="ARBA00022692"/>
    </source>
</evidence>
<dbReference type="Gene3D" id="1.20.1720.10">
    <property type="entry name" value="Multidrug resistance protein D"/>
    <property type="match status" value="1"/>
</dbReference>
<feature type="transmembrane region" description="Helical" evidence="8">
    <location>
        <begin position="73"/>
        <end position="95"/>
    </location>
</feature>
<evidence type="ECO:0000256" key="4">
    <source>
        <dbReference type="ARBA" id="ARBA00022475"/>
    </source>
</evidence>
<dbReference type="PROSITE" id="PS50850">
    <property type="entry name" value="MFS"/>
    <property type="match status" value="1"/>
</dbReference>